<dbReference type="CDD" id="cd12458">
    <property type="entry name" value="RRM_AtC3H46_like"/>
    <property type="match status" value="1"/>
</dbReference>
<evidence type="ECO:0000256" key="2">
    <source>
        <dbReference type="ARBA" id="ARBA00022771"/>
    </source>
</evidence>
<proteinExistence type="predicted"/>
<keyword evidence="2 7" id="KW-0863">Zinc-finger</keyword>
<dbReference type="InterPro" id="IPR012677">
    <property type="entry name" value="Nucleotide-bd_a/b_plait_sf"/>
</dbReference>
<dbReference type="SMART" id="SM00360">
    <property type="entry name" value="RRM"/>
    <property type="match status" value="1"/>
</dbReference>
<evidence type="ECO:0000259" key="9">
    <source>
        <dbReference type="PROSITE" id="PS50102"/>
    </source>
</evidence>
<reference evidence="11" key="2">
    <citation type="submission" date="2022-03" db="EMBL/GenBank/DDBJ databases">
        <title>Draft title - Genomic analysis of global carrot germplasm unveils the trajectory of domestication and the origin of high carotenoid orange carrot.</title>
        <authorList>
            <person name="Iorizzo M."/>
            <person name="Ellison S."/>
            <person name="Senalik D."/>
            <person name="Macko-Podgorni A."/>
            <person name="Grzebelus D."/>
            <person name="Bostan H."/>
            <person name="Rolling W."/>
            <person name="Curaba J."/>
            <person name="Simon P."/>
        </authorList>
    </citation>
    <scope>NUCLEOTIDE SEQUENCE</scope>
    <source>
        <tissue evidence="11">Leaf</tissue>
    </source>
</reference>
<dbReference type="Proteomes" id="UP000077755">
    <property type="component" value="Chromosome 7"/>
</dbReference>
<evidence type="ECO:0000259" key="10">
    <source>
        <dbReference type="PROSITE" id="PS50103"/>
    </source>
</evidence>
<sequence>MDNNEATSTVLSRIKSLDPENGSKIVGYLLIKEIGEKEMIRLAFGPENHLISLINQVKAEMAAAANTPSASPFIPIANPNRPNPFAQSSPRIIVPNNGFMSPSSPSSPWFHSPKQGASASSLSYAAVVNGAAGNNSPSPFASPSNPSFVSPFFQNGDDEALFLEDGGKNMDFTDPIVSPGGRSDSMLFPFGNCSENHPQFLHRRSVSVNDVFLGQSDESSSNVLGGGFGWKPCMYFAKGFCKNGGGCKFVHGGFGGDSPDGSPKFDGFDELMRMKAIQHQRMAMAAGAPMPFNNRCMSLLNDSPRSAAAAALMMGDDYLPFGRCRHDRSDFAGFGFREHPNSSSRQIYLTFPADSTFKEEDVSTYFSTFGPVQDVRIPYQQKRMFGFVTFVYPETVKQILAKGNPHFVCDSRVLVKPYKEKGKLPDKKHMEIDDLPACFSPSGPSSVEPFDLHFGRRMIYNQEMMLRRKLEEQAELQQAIEFQGRRLMNLQLPEMMNPLHRHMAVMQVPFPAPGYPQMNPGLGHSIETEGINQEELIGVNTGNDEAVSPTMPDDPQDNESNDSNGNGCDSNKAKVPSVNESDPPASNLEHILPDSLFASPTKSQQSLVSSAAEMDDTIPSTSTLPSSNLFPSLTPGRTMASLTLGMMLVSMADMEGFDFSFWVTLGSHFVGV</sequence>
<dbReference type="FunFam" id="3.30.70.330:FF:000678">
    <property type="entry name" value="zinc finger CCCH domain-containing protein 53-like isoform X2"/>
    <property type="match status" value="1"/>
</dbReference>
<evidence type="ECO:0000256" key="3">
    <source>
        <dbReference type="ARBA" id="ARBA00022833"/>
    </source>
</evidence>
<keyword evidence="12" id="KW-1185">Reference proteome</keyword>
<gene>
    <name evidence="11" type="ORF">DCAR_0727259</name>
</gene>
<keyword evidence="5" id="KW-0238">DNA-binding</keyword>
<reference evidence="11" key="1">
    <citation type="journal article" date="2016" name="Nat. Genet.">
        <title>A high-quality carrot genome assembly provides new insights into carotenoid accumulation and asterid genome evolution.</title>
        <authorList>
            <person name="Iorizzo M."/>
            <person name="Ellison S."/>
            <person name="Senalik D."/>
            <person name="Zeng P."/>
            <person name="Satapoomin P."/>
            <person name="Huang J."/>
            <person name="Bowman M."/>
            <person name="Iovene M."/>
            <person name="Sanseverino W."/>
            <person name="Cavagnaro P."/>
            <person name="Yildiz M."/>
            <person name="Macko-Podgorni A."/>
            <person name="Moranska E."/>
            <person name="Grzebelus E."/>
            <person name="Grzebelus D."/>
            <person name="Ashrafi H."/>
            <person name="Zheng Z."/>
            <person name="Cheng S."/>
            <person name="Spooner D."/>
            <person name="Van Deynze A."/>
            <person name="Simon P."/>
        </authorList>
    </citation>
    <scope>NUCLEOTIDE SEQUENCE</scope>
    <source>
        <tissue evidence="11">Leaf</tissue>
    </source>
</reference>
<dbReference type="AlphaFoldDB" id="A0AAF0XHB7"/>
<dbReference type="InterPro" id="IPR034365">
    <property type="entry name" value="AtC3H46-like_RRM"/>
</dbReference>
<dbReference type="InterPro" id="IPR000504">
    <property type="entry name" value="RRM_dom"/>
</dbReference>
<evidence type="ECO:0000313" key="11">
    <source>
        <dbReference type="EMBL" id="WOH07825.1"/>
    </source>
</evidence>
<keyword evidence="3 7" id="KW-0862">Zinc</keyword>
<dbReference type="SUPFAM" id="SSF54928">
    <property type="entry name" value="RNA-binding domain, RBD"/>
    <property type="match status" value="1"/>
</dbReference>
<evidence type="ECO:0008006" key="13">
    <source>
        <dbReference type="Google" id="ProtNLM"/>
    </source>
</evidence>
<dbReference type="Pfam" id="PF23182">
    <property type="entry name" value="PABC_AtC3H46"/>
    <property type="match status" value="1"/>
</dbReference>
<dbReference type="InterPro" id="IPR000571">
    <property type="entry name" value="Znf_CCCH"/>
</dbReference>
<dbReference type="GO" id="GO:0008270">
    <property type="term" value="F:zinc ion binding"/>
    <property type="evidence" value="ECO:0007669"/>
    <property type="project" value="UniProtKB-KW"/>
</dbReference>
<evidence type="ECO:0000256" key="4">
    <source>
        <dbReference type="ARBA" id="ARBA00022884"/>
    </source>
</evidence>
<dbReference type="PANTHER" id="PTHR24009:SF11">
    <property type="entry name" value="ZINC FINGER CCCH DOMAIN-CONTAINING PROTEIN 53-LIKE"/>
    <property type="match status" value="1"/>
</dbReference>
<feature type="domain" description="RRM" evidence="9">
    <location>
        <begin position="345"/>
        <end position="421"/>
    </location>
</feature>
<feature type="region of interest" description="Disordered" evidence="8">
    <location>
        <begin position="542"/>
        <end position="590"/>
    </location>
</feature>
<evidence type="ECO:0000256" key="1">
    <source>
        <dbReference type="ARBA" id="ARBA00022723"/>
    </source>
</evidence>
<evidence type="ECO:0000256" key="5">
    <source>
        <dbReference type="ARBA" id="ARBA00023125"/>
    </source>
</evidence>
<accession>A0AAF0XHB7</accession>
<dbReference type="Pfam" id="PF00076">
    <property type="entry name" value="RRM_1"/>
    <property type="match status" value="1"/>
</dbReference>
<protein>
    <recommendedName>
        <fullName evidence="13">C3H1-type domain-containing protein</fullName>
    </recommendedName>
</protein>
<evidence type="ECO:0000256" key="7">
    <source>
        <dbReference type="PROSITE-ProRule" id="PRU00723"/>
    </source>
</evidence>
<feature type="zinc finger region" description="C3H1-type" evidence="7">
    <location>
        <begin position="227"/>
        <end position="254"/>
    </location>
</feature>
<organism evidence="11 12">
    <name type="scientific">Daucus carota subsp. sativus</name>
    <name type="common">Carrot</name>
    <dbReference type="NCBI Taxonomy" id="79200"/>
    <lineage>
        <taxon>Eukaryota</taxon>
        <taxon>Viridiplantae</taxon>
        <taxon>Streptophyta</taxon>
        <taxon>Embryophyta</taxon>
        <taxon>Tracheophyta</taxon>
        <taxon>Spermatophyta</taxon>
        <taxon>Magnoliopsida</taxon>
        <taxon>eudicotyledons</taxon>
        <taxon>Gunneridae</taxon>
        <taxon>Pentapetalae</taxon>
        <taxon>asterids</taxon>
        <taxon>campanulids</taxon>
        <taxon>Apiales</taxon>
        <taxon>Apiaceae</taxon>
        <taxon>Apioideae</taxon>
        <taxon>Scandiceae</taxon>
        <taxon>Daucinae</taxon>
        <taxon>Daucus</taxon>
        <taxon>Daucus sect. Daucus</taxon>
    </lineage>
</organism>
<keyword evidence="4 6" id="KW-0694">RNA-binding</keyword>
<evidence type="ECO:0000256" key="8">
    <source>
        <dbReference type="SAM" id="MobiDB-lite"/>
    </source>
</evidence>
<dbReference type="EMBL" id="CP093349">
    <property type="protein sequence ID" value="WOH07825.1"/>
    <property type="molecule type" value="Genomic_DNA"/>
</dbReference>
<dbReference type="InterPro" id="IPR035979">
    <property type="entry name" value="RBD_domain_sf"/>
</dbReference>
<evidence type="ECO:0000313" key="12">
    <source>
        <dbReference type="Proteomes" id="UP000077755"/>
    </source>
</evidence>
<keyword evidence="1 7" id="KW-0479">Metal-binding</keyword>
<evidence type="ECO:0000256" key="6">
    <source>
        <dbReference type="PROSITE-ProRule" id="PRU00176"/>
    </source>
</evidence>
<dbReference type="PANTHER" id="PTHR24009">
    <property type="entry name" value="RNA-BINDING (RRM/RBD/RNP MOTIFS)"/>
    <property type="match status" value="1"/>
</dbReference>
<dbReference type="GO" id="GO:0003723">
    <property type="term" value="F:RNA binding"/>
    <property type="evidence" value="ECO:0007669"/>
    <property type="project" value="UniProtKB-UniRule"/>
</dbReference>
<feature type="domain" description="C3H1-type" evidence="10">
    <location>
        <begin position="227"/>
        <end position="254"/>
    </location>
</feature>
<dbReference type="GO" id="GO:0003677">
    <property type="term" value="F:DNA binding"/>
    <property type="evidence" value="ECO:0007669"/>
    <property type="project" value="UniProtKB-KW"/>
</dbReference>
<name>A0AAF0XHB7_DAUCS</name>
<dbReference type="Gene3D" id="3.30.70.330">
    <property type="match status" value="1"/>
</dbReference>
<dbReference type="PROSITE" id="PS50102">
    <property type="entry name" value="RRM"/>
    <property type="match status" value="1"/>
</dbReference>
<dbReference type="InterPro" id="IPR056276">
    <property type="entry name" value="AtC3H46-like_PABC-like"/>
</dbReference>
<feature type="compositionally biased region" description="Low complexity" evidence="8">
    <location>
        <begin position="561"/>
        <end position="570"/>
    </location>
</feature>
<dbReference type="PROSITE" id="PS50103">
    <property type="entry name" value="ZF_C3H1"/>
    <property type="match status" value="1"/>
</dbReference>